<organism evidence="3 4">
    <name type="scientific">Bugula neritina</name>
    <name type="common">Brown bryozoan</name>
    <name type="synonym">Sertularia neritina</name>
    <dbReference type="NCBI Taxonomy" id="10212"/>
    <lineage>
        <taxon>Eukaryota</taxon>
        <taxon>Metazoa</taxon>
        <taxon>Spiralia</taxon>
        <taxon>Lophotrochozoa</taxon>
        <taxon>Bryozoa</taxon>
        <taxon>Gymnolaemata</taxon>
        <taxon>Cheilostomatida</taxon>
        <taxon>Flustrina</taxon>
        <taxon>Buguloidea</taxon>
        <taxon>Bugulidae</taxon>
        <taxon>Bugula</taxon>
    </lineage>
</organism>
<reference evidence="3" key="1">
    <citation type="submission" date="2020-06" db="EMBL/GenBank/DDBJ databases">
        <title>Draft genome of Bugula neritina, a colonial animal packing powerful symbionts and potential medicines.</title>
        <authorList>
            <person name="Rayko M."/>
        </authorList>
    </citation>
    <scope>NUCLEOTIDE SEQUENCE [LARGE SCALE GENOMIC DNA]</scope>
    <source>
        <strain evidence="3">Kwan_BN1</strain>
    </source>
</reference>
<proteinExistence type="predicted"/>
<dbReference type="InterPro" id="IPR036420">
    <property type="entry name" value="BRCT_dom_sf"/>
</dbReference>
<dbReference type="OrthoDB" id="446168at2759"/>
<keyword evidence="4" id="KW-1185">Reference proteome</keyword>
<feature type="domain" description="BRCT" evidence="2">
    <location>
        <begin position="311"/>
        <end position="389"/>
    </location>
</feature>
<dbReference type="AlphaFoldDB" id="A0A7J7KMR0"/>
<name>A0A7J7KMR0_BUGNE</name>
<protein>
    <submittedName>
        <fullName evidence="3">Gnf1</fullName>
    </submittedName>
</protein>
<evidence type="ECO:0000259" key="2">
    <source>
        <dbReference type="PROSITE" id="PS50172"/>
    </source>
</evidence>
<feature type="region of interest" description="Disordered" evidence="1">
    <location>
        <begin position="202"/>
        <end position="318"/>
    </location>
</feature>
<feature type="compositionally biased region" description="Low complexity" evidence="1">
    <location>
        <begin position="137"/>
        <end position="149"/>
    </location>
</feature>
<feature type="region of interest" description="Disordered" evidence="1">
    <location>
        <begin position="399"/>
        <end position="439"/>
    </location>
</feature>
<feature type="compositionally biased region" description="Basic and acidic residues" evidence="1">
    <location>
        <begin position="203"/>
        <end position="229"/>
    </location>
</feature>
<gene>
    <name evidence="3" type="ORF">EB796_002258</name>
</gene>
<dbReference type="EMBL" id="VXIV02000262">
    <property type="protein sequence ID" value="KAF6039428.1"/>
    <property type="molecule type" value="Genomic_DNA"/>
</dbReference>
<dbReference type="SUPFAM" id="SSF52113">
    <property type="entry name" value="BRCT domain"/>
    <property type="match status" value="1"/>
</dbReference>
<dbReference type="PROSITE" id="PS50172">
    <property type="entry name" value="BRCT"/>
    <property type="match status" value="1"/>
</dbReference>
<dbReference type="Pfam" id="PF00533">
    <property type="entry name" value="BRCT"/>
    <property type="match status" value="1"/>
</dbReference>
<dbReference type="InterPro" id="IPR001357">
    <property type="entry name" value="BRCT_dom"/>
</dbReference>
<feature type="compositionally biased region" description="Polar residues" evidence="1">
    <location>
        <begin position="89"/>
        <end position="100"/>
    </location>
</feature>
<feature type="compositionally biased region" description="Polar residues" evidence="1">
    <location>
        <begin position="12"/>
        <end position="24"/>
    </location>
</feature>
<feature type="compositionally biased region" description="Low complexity" evidence="1">
    <location>
        <begin position="158"/>
        <end position="172"/>
    </location>
</feature>
<sequence>MDIRRYFGKGPNVSSSYNTRKQVVSSIEDSKSQKKKSSKSGSVTNQDNDHGNKNKKRKRVLQILESSDSEDQDHTSKTSPAKKIKCQDKSPTPKKSSQSAKDVKSSLKSSTATKSKLEKPVKNTNSADFFGTKKVVTGSATAIKSISSKLSKKKGEETTATTSAATTNKTTGLQRTANSPKDELIILDSDWSDDESFAQIVDSGEKVESHKNKDFNKALDQLDRSKEPIKCSGKSMISPSKGAAQKSPLNDQKTTKKSPATPLPVASDMDKKESSRKGSKRKSPEDGRKRESPKSKASRVKDDQSTPTKQKTKQKLAGKTFVVTGQLSRLEREEARELIVKEGGRVVSAISGKVNYLVTGEEAGLSKLAKAEKIAGLQIINEDEFYEMVGLSEETEPACLGETSTQPSEVSAAPQPVASQKCTPKKDKTTPSVSTSSALVPPAHHSVSELLWVCVATTHLF</sequence>
<dbReference type="Gene3D" id="3.40.50.10190">
    <property type="entry name" value="BRCT domain"/>
    <property type="match status" value="1"/>
</dbReference>
<feature type="compositionally biased region" description="Basic and acidic residues" evidence="1">
    <location>
        <begin position="268"/>
        <end position="304"/>
    </location>
</feature>
<comment type="caution">
    <text evidence="3">The sequence shown here is derived from an EMBL/GenBank/DDBJ whole genome shotgun (WGS) entry which is preliminary data.</text>
</comment>
<accession>A0A7J7KMR0</accession>
<dbReference type="SMART" id="SM00292">
    <property type="entry name" value="BRCT"/>
    <property type="match status" value="1"/>
</dbReference>
<dbReference type="Proteomes" id="UP000593567">
    <property type="component" value="Unassembled WGS sequence"/>
</dbReference>
<feature type="region of interest" description="Disordered" evidence="1">
    <location>
        <begin position="1"/>
        <end position="177"/>
    </location>
</feature>
<evidence type="ECO:0000313" key="3">
    <source>
        <dbReference type="EMBL" id="KAF6039428.1"/>
    </source>
</evidence>
<evidence type="ECO:0000256" key="1">
    <source>
        <dbReference type="SAM" id="MobiDB-lite"/>
    </source>
</evidence>
<evidence type="ECO:0000313" key="4">
    <source>
        <dbReference type="Proteomes" id="UP000593567"/>
    </source>
</evidence>